<proteinExistence type="predicted"/>
<dbReference type="Gene3D" id="3.80.10.10">
    <property type="entry name" value="Ribonuclease Inhibitor"/>
    <property type="match status" value="1"/>
</dbReference>
<protein>
    <recommendedName>
        <fullName evidence="3">F-box domain-containing protein</fullName>
    </recommendedName>
</protein>
<reference evidence="2" key="2">
    <citation type="submission" date="2009-11" db="EMBL/GenBank/DDBJ databases">
        <title>The Genome Sequence of Allomyces macrogynus strain ATCC 38327.</title>
        <authorList>
            <consortium name="The Broad Institute Genome Sequencing Platform"/>
            <person name="Russ C."/>
            <person name="Cuomo C."/>
            <person name="Shea T."/>
            <person name="Young S.K."/>
            <person name="Zeng Q."/>
            <person name="Koehrsen M."/>
            <person name="Haas B."/>
            <person name="Borodovsky M."/>
            <person name="Guigo R."/>
            <person name="Alvarado L."/>
            <person name="Berlin A."/>
            <person name="Borenstein D."/>
            <person name="Chen Z."/>
            <person name="Engels R."/>
            <person name="Freedman E."/>
            <person name="Gellesch M."/>
            <person name="Goldberg J."/>
            <person name="Griggs A."/>
            <person name="Gujja S."/>
            <person name="Heiman D."/>
            <person name="Hepburn T."/>
            <person name="Howarth C."/>
            <person name="Jen D."/>
            <person name="Larson L."/>
            <person name="Lewis B."/>
            <person name="Mehta T."/>
            <person name="Park D."/>
            <person name="Pearson M."/>
            <person name="Roberts A."/>
            <person name="Saif S."/>
            <person name="Shenoy N."/>
            <person name="Sisk P."/>
            <person name="Stolte C."/>
            <person name="Sykes S."/>
            <person name="Walk T."/>
            <person name="White J."/>
            <person name="Yandava C."/>
            <person name="Burger G."/>
            <person name="Gray M.W."/>
            <person name="Holland P.W.H."/>
            <person name="King N."/>
            <person name="Lang F.B.F."/>
            <person name="Roger A.J."/>
            <person name="Ruiz-Trillo I."/>
            <person name="Lander E."/>
            <person name="Nusbaum C."/>
        </authorList>
    </citation>
    <scope>NUCLEOTIDE SEQUENCE [LARGE SCALE GENOMIC DNA]</scope>
    <source>
        <strain evidence="2">ATCC 38327</strain>
    </source>
</reference>
<accession>A0A0L0SAW4</accession>
<evidence type="ECO:0008006" key="3">
    <source>
        <dbReference type="Google" id="ProtNLM"/>
    </source>
</evidence>
<reference evidence="1 2" key="1">
    <citation type="submission" date="2009-11" db="EMBL/GenBank/DDBJ databases">
        <title>Annotation of Allomyces macrogynus ATCC 38327.</title>
        <authorList>
            <consortium name="The Broad Institute Genome Sequencing Platform"/>
            <person name="Russ C."/>
            <person name="Cuomo C."/>
            <person name="Burger G."/>
            <person name="Gray M.W."/>
            <person name="Holland P.W.H."/>
            <person name="King N."/>
            <person name="Lang F.B.F."/>
            <person name="Roger A.J."/>
            <person name="Ruiz-Trillo I."/>
            <person name="Young S.K."/>
            <person name="Zeng Q."/>
            <person name="Gargeya S."/>
            <person name="Fitzgerald M."/>
            <person name="Haas B."/>
            <person name="Abouelleil A."/>
            <person name="Alvarado L."/>
            <person name="Arachchi H.M."/>
            <person name="Berlin A."/>
            <person name="Chapman S.B."/>
            <person name="Gearin G."/>
            <person name="Goldberg J."/>
            <person name="Griggs A."/>
            <person name="Gujja S."/>
            <person name="Hansen M."/>
            <person name="Heiman D."/>
            <person name="Howarth C."/>
            <person name="Larimer J."/>
            <person name="Lui A."/>
            <person name="MacDonald P.J.P."/>
            <person name="McCowen C."/>
            <person name="Montmayeur A."/>
            <person name="Murphy C."/>
            <person name="Neiman D."/>
            <person name="Pearson M."/>
            <person name="Priest M."/>
            <person name="Roberts A."/>
            <person name="Saif S."/>
            <person name="Shea T."/>
            <person name="Sisk P."/>
            <person name="Stolte C."/>
            <person name="Sykes S."/>
            <person name="Wortman J."/>
            <person name="Nusbaum C."/>
            <person name="Birren B."/>
        </authorList>
    </citation>
    <scope>NUCLEOTIDE SEQUENCE [LARGE SCALE GENOMIC DNA]</scope>
    <source>
        <strain evidence="1 2">ATCC 38327</strain>
    </source>
</reference>
<dbReference type="VEuPathDB" id="FungiDB:AMAG_03793"/>
<dbReference type="AlphaFoldDB" id="A0A0L0SAW4"/>
<evidence type="ECO:0000313" key="1">
    <source>
        <dbReference type="EMBL" id="KNE59525.1"/>
    </source>
</evidence>
<gene>
    <name evidence="1" type="ORF">AMAG_03793</name>
</gene>
<dbReference type="EMBL" id="GG745334">
    <property type="protein sequence ID" value="KNE59525.1"/>
    <property type="molecule type" value="Genomic_DNA"/>
</dbReference>
<dbReference type="InterPro" id="IPR032675">
    <property type="entry name" value="LRR_dom_sf"/>
</dbReference>
<evidence type="ECO:0000313" key="2">
    <source>
        <dbReference type="Proteomes" id="UP000054350"/>
    </source>
</evidence>
<dbReference type="Proteomes" id="UP000054350">
    <property type="component" value="Unassembled WGS sequence"/>
</dbReference>
<sequence>MERADARLEMLNLSNNPIPGPVVRRIVTAVPPSLRRLYLAHLPQCEWDSVMSDVLASRPRLLLDRLNLDFTRVTATTSLAAVPAVRIDMCGSQLTDAHVPHLLATPSAELRVLRNAFSSAAVDELRAANQVGGGGKFIDV</sequence>
<organism evidence="1 2">
    <name type="scientific">Allomyces macrogynus (strain ATCC 38327)</name>
    <name type="common">Allomyces javanicus var. macrogynus</name>
    <dbReference type="NCBI Taxonomy" id="578462"/>
    <lineage>
        <taxon>Eukaryota</taxon>
        <taxon>Fungi</taxon>
        <taxon>Fungi incertae sedis</taxon>
        <taxon>Blastocladiomycota</taxon>
        <taxon>Blastocladiomycetes</taxon>
        <taxon>Blastocladiales</taxon>
        <taxon>Blastocladiaceae</taxon>
        <taxon>Allomyces</taxon>
    </lineage>
</organism>
<dbReference type="SUPFAM" id="SSF52047">
    <property type="entry name" value="RNI-like"/>
    <property type="match status" value="1"/>
</dbReference>
<keyword evidence="2" id="KW-1185">Reference proteome</keyword>
<name>A0A0L0SAW4_ALLM3</name>